<feature type="domain" description="UVR" evidence="6">
    <location>
        <begin position="192"/>
        <end position="227"/>
    </location>
</feature>
<evidence type="ECO:0000259" key="6">
    <source>
        <dbReference type="PROSITE" id="PS50151"/>
    </source>
</evidence>
<reference evidence="9" key="1">
    <citation type="submission" date="2007-10" db="EMBL/GenBank/DDBJ databases">
        <title>Complete genome of Alkaliphilus oremlandii OhILAs.</title>
        <authorList>
            <person name="Copeland A."/>
            <person name="Lucas S."/>
            <person name="Lapidus A."/>
            <person name="Barry K."/>
            <person name="Detter J.C."/>
            <person name="Glavina del Rio T."/>
            <person name="Hammon N."/>
            <person name="Israni S."/>
            <person name="Dalin E."/>
            <person name="Tice H."/>
            <person name="Pitluck S."/>
            <person name="Chain P."/>
            <person name="Malfatti S."/>
            <person name="Shin M."/>
            <person name="Vergez L."/>
            <person name="Schmutz J."/>
            <person name="Larimer F."/>
            <person name="Land M."/>
            <person name="Hauser L."/>
            <person name="Kyrpides N."/>
            <person name="Mikhailova N."/>
            <person name="Stolz J.F."/>
            <person name="Dawson A."/>
            <person name="Fisher E."/>
            <person name="Crable B."/>
            <person name="Perera E."/>
            <person name="Lisak J."/>
            <person name="Ranganathan M."/>
            <person name="Basu P."/>
            <person name="Richardson P."/>
        </authorList>
    </citation>
    <scope>NUCLEOTIDE SEQUENCE [LARGE SCALE GENOMIC DNA]</scope>
    <source>
        <strain evidence="9">OhILAs</strain>
    </source>
</reference>
<dbReference type="SUPFAM" id="SSF46600">
    <property type="entry name" value="C-terminal UvrC-binding domain of UvrB"/>
    <property type="match status" value="1"/>
</dbReference>
<dbReference type="HOGENOM" id="CLU_014841_4_1_9"/>
<dbReference type="SUPFAM" id="SSF82771">
    <property type="entry name" value="GIY-YIG endonuclease"/>
    <property type="match status" value="1"/>
</dbReference>
<dbReference type="GO" id="GO:0004518">
    <property type="term" value="F:nuclease activity"/>
    <property type="evidence" value="ECO:0007669"/>
    <property type="project" value="UniProtKB-KW"/>
</dbReference>
<evidence type="ECO:0000256" key="3">
    <source>
        <dbReference type="ARBA" id="ARBA00022769"/>
    </source>
</evidence>
<evidence type="ECO:0000256" key="2">
    <source>
        <dbReference type="ARBA" id="ARBA00022763"/>
    </source>
</evidence>
<keyword evidence="4" id="KW-0267">Excision nuclease</keyword>
<dbReference type="InterPro" id="IPR047296">
    <property type="entry name" value="GIY-YIG_UvrC_Cho"/>
</dbReference>
<dbReference type="PROSITE" id="PS50151">
    <property type="entry name" value="UVR"/>
    <property type="match status" value="1"/>
</dbReference>
<dbReference type="eggNOG" id="COG0322">
    <property type="taxonomic scope" value="Bacteria"/>
</dbReference>
<keyword evidence="1" id="KW-0963">Cytoplasm</keyword>
<dbReference type="OrthoDB" id="9804933at2"/>
<dbReference type="InterPro" id="IPR000305">
    <property type="entry name" value="GIY-YIG_endonuc"/>
</dbReference>
<evidence type="ECO:0000256" key="4">
    <source>
        <dbReference type="ARBA" id="ARBA00022881"/>
    </source>
</evidence>
<dbReference type="AlphaFoldDB" id="A8MLA3"/>
<organism evidence="8 9">
    <name type="scientific">Alkaliphilus oremlandii (strain OhILAs)</name>
    <name type="common">Clostridium oremlandii (strain OhILAs)</name>
    <dbReference type="NCBI Taxonomy" id="350688"/>
    <lineage>
        <taxon>Bacteria</taxon>
        <taxon>Bacillati</taxon>
        <taxon>Bacillota</taxon>
        <taxon>Clostridia</taxon>
        <taxon>Peptostreptococcales</taxon>
        <taxon>Natronincolaceae</taxon>
        <taxon>Alkaliphilus</taxon>
    </lineage>
</organism>
<dbReference type="EMBL" id="CP000853">
    <property type="protein sequence ID" value="ABW17920.1"/>
    <property type="molecule type" value="Genomic_DNA"/>
</dbReference>
<evidence type="ECO:0000313" key="9">
    <source>
        <dbReference type="Proteomes" id="UP000000269"/>
    </source>
</evidence>
<dbReference type="PROSITE" id="PS50164">
    <property type="entry name" value="GIY_YIG"/>
    <property type="match status" value="1"/>
</dbReference>
<dbReference type="GO" id="GO:0009380">
    <property type="term" value="C:excinuclease repair complex"/>
    <property type="evidence" value="ECO:0007669"/>
    <property type="project" value="TreeGrafter"/>
</dbReference>
<dbReference type="RefSeq" id="WP_012158235.1">
    <property type="nucleotide sequence ID" value="NC_009922.1"/>
</dbReference>
<dbReference type="SMART" id="SM00465">
    <property type="entry name" value="GIYc"/>
    <property type="match status" value="1"/>
</dbReference>
<dbReference type="PANTHER" id="PTHR30562:SF1">
    <property type="entry name" value="UVRABC SYSTEM PROTEIN C"/>
    <property type="match status" value="1"/>
</dbReference>
<proteinExistence type="predicted"/>
<evidence type="ECO:0000259" key="7">
    <source>
        <dbReference type="PROSITE" id="PS50164"/>
    </source>
</evidence>
<protein>
    <submittedName>
        <fullName evidence="8">Excinuclease ABC C subunit domain protein</fullName>
    </submittedName>
</protein>
<dbReference type="InterPro" id="IPR035901">
    <property type="entry name" value="GIY-YIG_endonuc_sf"/>
</dbReference>
<keyword evidence="3" id="KW-0228">DNA excision</keyword>
<evidence type="ECO:0000256" key="5">
    <source>
        <dbReference type="ARBA" id="ARBA00023204"/>
    </source>
</evidence>
<keyword evidence="2" id="KW-0227">DNA damage</keyword>
<dbReference type="KEGG" id="aoe:Clos_0358"/>
<dbReference type="CDD" id="cd10434">
    <property type="entry name" value="GIY-YIG_UvrC_Cho"/>
    <property type="match status" value="1"/>
</dbReference>
<dbReference type="FunFam" id="3.40.1440.10:FF:000001">
    <property type="entry name" value="UvrABC system protein C"/>
    <property type="match status" value="1"/>
</dbReference>
<dbReference type="Proteomes" id="UP000000269">
    <property type="component" value="Chromosome"/>
</dbReference>
<accession>A8MLA3</accession>
<dbReference type="Gene3D" id="3.40.1440.10">
    <property type="entry name" value="GIY-YIG endonuclease"/>
    <property type="match status" value="1"/>
</dbReference>
<dbReference type="GO" id="GO:0006289">
    <property type="term" value="P:nucleotide-excision repair"/>
    <property type="evidence" value="ECO:0007669"/>
    <property type="project" value="InterPro"/>
</dbReference>
<dbReference type="InterPro" id="IPR036876">
    <property type="entry name" value="UVR_dom_sf"/>
</dbReference>
<dbReference type="STRING" id="350688.Clos_0358"/>
<evidence type="ECO:0000256" key="1">
    <source>
        <dbReference type="ARBA" id="ARBA00022490"/>
    </source>
</evidence>
<dbReference type="InterPro" id="IPR001943">
    <property type="entry name" value="UVR_dom"/>
</dbReference>
<keyword evidence="5" id="KW-0234">DNA repair</keyword>
<name>A8MLA3_ALKOO</name>
<dbReference type="Pfam" id="PF01541">
    <property type="entry name" value="GIY-YIG"/>
    <property type="match status" value="1"/>
</dbReference>
<dbReference type="InterPro" id="IPR050066">
    <property type="entry name" value="UvrABC_protein_C"/>
</dbReference>
<evidence type="ECO:0000313" key="8">
    <source>
        <dbReference type="EMBL" id="ABW17920.1"/>
    </source>
</evidence>
<feature type="domain" description="GIY-YIG" evidence="7">
    <location>
        <begin position="17"/>
        <end position="95"/>
    </location>
</feature>
<keyword evidence="9" id="KW-1185">Reference proteome</keyword>
<gene>
    <name evidence="8" type="ordered locus">Clos_0358</name>
</gene>
<sequence length="338" mass="40416">MKNVHQNLKEKIDHMPLKPGIYQMKDIEGNIIYVGKSKSLRSRVRSYFYGEHESEKINRMVFHIEDIHYIVTDTHLEAQILECALIKKLQPIYNQQFKNDQRYMYLKIEAYNRFKPLSAVYEKEGHYCLGPFRNKNVLFDTVQFFQNIYPLCKNDHGYEFIYKIFPESIEKEGFEINRNSLIEIFSNKDCMEGFITELQTQMNGFALELRFEMATMYRDMIHHMNYLYHNIHWSKEAENRKLLLGEKIHHGYKLFYISGDRILLKEKLEAPTCQSVEQFLERAQDVEIKNGPIANEKRNLDFKKIIQSEIKDQSQKVLLFLDEEYDLAGFVQLLYNLE</sequence>
<dbReference type="PANTHER" id="PTHR30562">
    <property type="entry name" value="UVRC/OXIDOREDUCTASE"/>
    <property type="match status" value="1"/>
</dbReference>